<keyword evidence="5" id="KW-1185">Reference proteome</keyword>
<keyword evidence="1" id="KW-0560">Oxidoreductase</keyword>
<protein>
    <submittedName>
        <fullName evidence="4">Oxidoreductase, FAD-dependent</fullName>
    </submittedName>
</protein>
<evidence type="ECO:0000256" key="1">
    <source>
        <dbReference type="ARBA" id="ARBA00023002"/>
    </source>
</evidence>
<evidence type="ECO:0000256" key="2">
    <source>
        <dbReference type="SAM" id="Phobius"/>
    </source>
</evidence>
<dbReference type="SUPFAM" id="SSF63380">
    <property type="entry name" value="Riboflavin synthase domain-like"/>
    <property type="match status" value="1"/>
</dbReference>
<proteinExistence type="predicted"/>
<keyword evidence="2" id="KW-0812">Transmembrane</keyword>
<dbReference type="RefSeq" id="WP_006740182.1">
    <property type="nucleotide sequence ID" value="NZ_AEUZ02000001.1"/>
</dbReference>
<dbReference type="AlphaFoldDB" id="G5KH57"/>
<evidence type="ECO:0000313" key="5">
    <source>
        <dbReference type="Proteomes" id="UP000005388"/>
    </source>
</evidence>
<dbReference type="GO" id="GO:0016175">
    <property type="term" value="F:superoxide-generating NAD(P)H oxidase activity"/>
    <property type="evidence" value="ECO:0007669"/>
    <property type="project" value="TreeGrafter"/>
</dbReference>
<feature type="transmembrane region" description="Helical" evidence="2">
    <location>
        <begin position="41"/>
        <end position="61"/>
    </location>
</feature>
<accession>G5KH57</accession>
<gene>
    <name evidence="4" type="ORF">STRUR_0149</name>
</gene>
<dbReference type="STRING" id="764291.STRUR_0149"/>
<dbReference type="InterPro" id="IPR013112">
    <property type="entry name" value="FAD-bd_8"/>
</dbReference>
<dbReference type="eggNOG" id="COG4097">
    <property type="taxonomic scope" value="Bacteria"/>
</dbReference>
<evidence type="ECO:0000313" key="4">
    <source>
        <dbReference type="EMBL" id="EHJ57474.1"/>
    </source>
</evidence>
<keyword evidence="2" id="KW-1133">Transmembrane helix</keyword>
<evidence type="ECO:0000259" key="3">
    <source>
        <dbReference type="PROSITE" id="PS51384"/>
    </source>
</evidence>
<dbReference type="Gene3D" id="3.40.50.80">
    <property type="entry name" value="Nucleotide-binding domain of ferredoxin-NADP reductase (FNR) module"/>
    <property type="match status" value="1"/>
</dbReference>
<dbReference type="InterPro" id="IPR017927">
    <property type="entry name" value="FAD-bd_FR_type"/>
</dbReference>
<comment type="caution">
    <text evidence="4">The sequence shown here is derived from an EMBL/GenBank/DDBJ whole genome shotgun (WGS) entry which is preliminary data.</text>
</comment>
<dbReference type="PROSITE" id="PS51384">
    <property type="entry name" value="FAD_FR"/>
    <property type="match status" value="1"/>
</dbReference>
<dbReference type="Proteomes" id="UP000005388">
    <property type="component" value="Unassembled WGS sequence"/>
</dbReference>
<feature type="transmembrane region" description="Helical" evidence="2">
    <location>
        <begin position="12"/>
        <end position="35"/>
    </location>
</feature>
<dbReference type="InterPro" id="IPR039261">
    <property type="entry name" value="FNR_nucleotide-bd"/>
</dbReference>
<feature type="transmembrane region" description="Helical" evidence="2">
    <location>
        <begin position="73"/>
        <end position="93"/>
    </location>
</feature>
<dbReference type="Pfam" id="PF08022">
    <property type="entry name" value="FAD_binding_8"/>
    <property type="match status" value="1"/>
</dbReference>
<dbReference type="GO" id="GO:0005886">
    <property type="term" value="C:plasma membrane"/>
    <property type="evidence" value="ECO:0007669"/>
    <property type="project" value="TreeGrafter"/>
</dbReference>
<feature type="domain" description="FAD-binding FR-type" evidence="3">
    <location>
        <begin position="206"/>
        <end position="307"/>
    </location>
</feature>
<reference evidence="4 5" key="1">
    <citation type="journal article" date="2014" name="Int. J. Syst. Evol. Microbiol.">
        <title>Phylogenomics and the dynamic genome evolution of the genus Streptococcus.</title>
        <authorList>
            <consortium name="The Broad Institute Genome Sequencing Platform"/>
            <person name="Richards V.P."/>
            <person name="Palmer S.R."/>
            <person name="Pavinski Bitar P.D."/>
            <person name="Qin X."/>
            <person name="Weinstock G.M."/>
            <person name="Highlander S.K."/>
            <person name="Town C.D."/>
            <person name="Burne R.A."/>
            <person name="Stanhope M.J."/>
        </authorList>
    </citation>
    <scope>NUCLEOTIDE SEQUENCE [LARGE SCALE GENOMIC DNA]</scope>
    <source>
        <strain evidence="4 5">2285-97</strain>
    </source>
</reference>
<dbReference type="Gene3D" id="2.40.30.10">
    <property type="entry name" value="Translation factors"/>
    <property type="match status" value="1"/>
</dbReference>
<dbReference type="PANTHER" id="PTHR11972:SF69">
    <property type="entry name" value="FERRIC REDUCTION OXIDASE 6-RELATED"/>
    <property type="match status" value="1"/>
</dbReference>
<dbReference type="GO" id="GO:0033215">
    <property type="term" value="P:reductive iron assimilation"/>
    <property type="evidence" value="ECO:0007669"/>
    <property type="project" value="TreeGrafter"/>
</dbReference>
<keyword evidence="2" id="KW-0472">Membrane</keyword>
<feature type="transmembrane region" description="Helical" evidence="2">
    <location>
        <begin position="151"/>
        <end position="170"/>
    </location>
</feature>
<name>G5KH57_9STRE</name>
<dbReference type="InterPro" id="IPR017938">
    <property type="entry name" value="Riboflavin_synthase-like_b-brl"/>
</dbReference>
<dbReference type="SUPFAM" id="SSF52343">
    <property type="entry name" value="Ferredoxin reductase-like, C-terminal NADP-linked domain"/>
    <property type="match status" value="1"/>
</dbReference>
<dbReference type="InterPro" id="IPR050369">
    <property type="entry name" value="RBOH/FRE"/>
</dbReference>
<feature type="transmembrane region" description="Helical" evidence="2">
    <location>
        <begin position="109"/>
        <end position="130"/>
    </location>
</feature>
<feature type="transmembrane region" description="Helical" evidence="2">
    <location>
        <begin position="176"/>
        <end position="198"/>
    </location>
</feature>
<dbReference type="PANTHER" id="PTHR11972">
    <property type="entry name" value="NADPH OXIDASE"/>
    <property type="match status" value="1"/>
</dbReference>
<sequence>MIKRIPFIQGMAWLIVLFVLPLPFLVTFSSGLPSIYASKALPYMLGVIAYVWMPFAIYVGTKPKWLDRLIGMPYAYMMHGIISILAIALAFLHKENSQSSGLIKLTGDYAFTIFLSLALYSLIFMAGWLTSRVKLLQLIKKGLEKLFKHELSLWLHRLNLIATLLVFIHVQLIDYVVANTPFMAMFWLTSLFVAVAYIRSFLNLKRSNVTGHLVKNQLIADNVRELVISVSRRAHLKLQSGDYIFISFPEISGMTEPHPFSLVNDPKTENQFVLTIRGDGDFTKQLSQVAIDSKVLVDGGFSLFQSVIRKNKAKELVMIGGGIGIVPLLSIAEGNPDIPTQLFYSVKKEQDFLYQEKIAQWNQRPQFRGQLQVGRYSDDYILSHLPEDKTNLVVLLGGPISMGRHWKSFFLDQGLHADQIYFEEFSW</sequence>
<dbReference type="GO" id="GO:0000293">
    <property type="term" value="F:ferric-chelate reductase activity"/>
    <property type="evidence" value="ECO:0007669"/>
    <property type="project" value="TreeGrafter"/>
</dbReference>
<organism evidence="4 5">
    <name type="scientific">Streptococcus urinalis 2285-97</name>
    <dbReference type="NCBI Taxonomy" id="764291"/>
    <lineage>
        <taxon>Bacteria</taxon>
        <taxon>Bacillati</taxon>
        <taxon>Bacillota</taxon>
        <taxon>Bacilli</taxon>
        <taxon>Lactobacillales</taxon>
        <taxon>Streptococcaceae</taxon>
        <taxon>Streptococcus</taxon>
    </lineage>
</organism>
<dbReference type="EMBL" id="AEUZ02000001">
    <property type="protein sequence ID" value="EHJ57474.1"/>
    <property type="molecule type" value="Genomic_DNA"/>
</dbReference>